<dbReference type="Gene3D" id="3.30.200.20">
    <property type="entry name" value="Phosphorylase Kinase, domain 1"/>
    <property type="match status" value="1"/>
</dbReference>
<dbReference type="GO" id="GO:0004691">
    <property type="term" value="F:cAMP-dependent protein kinase activity"/>
    <property type="evidence" value="ECO:0007669"/>
    <property type="project" value="TreeGrafter"/>
</dbReference>
<dbReference type="PROSITE" id="PS50011">
    <property type="entry name" value="PROTEIN_KINASE_DOM"/>
    <property type="match status" value="1"/>
</dbReference>
<keyword evidence="1" id="KW-0723">Serine/threonine-protein kinase</keyword>
<protein>
    <submittedName>
        <fullName evidence="11">Protein kinase domain-containing protein</fullName>
    </submittedName>
</protein>
<evidence type="ECO:0000256" key="2">
    <source>
        <dbReference type="ARBA" id="ARBA00022553"/>
    </source>
</evidence>
<evidence type="ECO:0000256" key="6">
    <source>
        <dbReference type="ARBA" id="ARBA00022840"/>
    </source>
</evidence>
<dbReference type="GO" id="GO:0005952">
    <property type="term" value="C:cAMP-dependent protein kinase complex"/>
    <property type="evidence" value="ECO:0007669"/>
    <property type="project" value="TreeGrafter"/>
</dbReference>
<dbReference type="InterPro" id="IPR011009">
    <property type="entry name" value="Kinase-like_dom_sf"/>
</dbReference>
<dbReference type="PROSITE" id="PS00108">
    <property type="entry name" value="PROTEIN_KINASE_ST"/>
    <property type="match status" value="1"/>
</dbReference>
<keyword evidence="3" id="KW-0808">Transferase</keyword>
<keyword evidence="5" id="KW-0418">Kinase</keyword>
<evidence type="ECO:0000259" key="8">
    <source>
        <dbReference type="PROSITE" id="PS50011"/>
    </source>
</evidence>
<feature type="domain" description="Protein kinase" evidence="8">
    <location>
        <begin position="55"/>
        <end position="318"/>
    </location>
</feature>
<reference evidence="9 10" key="2">
    <citation type="submission" date="2018-11" db="EMBL/GenBank/DDBJ databases">
        <authorList>
            <consortium name="Pathogen Informatics"/>
        </authorList>
    </citation>
    <scope>NUCLEOTIDE SEQUENCE [LARGE SCALE GENOMIC DNA]</scope>
</reference>
<dbReference type="OrthoDB" id="63267at2759"/>
<dbReference type="SMART" id="SM00220">
    <property type="entry name" value="S_TKc"/>
    <property type="match status" value="1"/>
</dbReference>
<dbReference type="EMBL" id="UZAE01012156">
    <property type="protein sequence ID" value="VDO03800.1"/>
    <property type="molecule type" value="Genomic_DNA"/>
</dbReference>
<name>A0A0R3TL51_RODNA</name>
<dbReference type="GO" id="GO:0005524">
    <property type="term" value="F:ATP binding"/>
    <property type="evidence" value="ECO:0007669"/>
    <property type="project" value="UniProtKB-KW"/>
</dbReference>
<sequence>MPLQSVVLNDANTNGWEEFLSSERHRVDELVEIKRDKANHRVQPLKLPIAKCSDFFFYQALGRGGFGEVRLLRHKTAQTWHAAKILLKTSVISKGHVTHVNSERAILALCDMPFIVQLNFAFQDMKRLYLVMEFVPGGDLFTMLRHLHRFDERLTRFYGAQVLMALEYLHRLQIIHRDVKPENIMISHNGYIKLVDFGFAKFVIYRTYTFCGTPEYLAPEILRHQGYGFSVDWWAFGILLYEMMVGASPFVSRCVANTYTKILDPRKDPLEAVNSSNVVRMSDSLRHLLRQLLQREVSRRYGSLAREGPREIRNHPWFLMVDWNGLFEQRLSPPYDYSMTPRHSASNEQGTHKTAENNFAEFEEF</sequence>
<accession>A0A0R3TL51</accession>
<keyword evidence="10" id="KW-1185">Reference proteome</keyword>
<dbReference type="STRING" id="102285.A0A0R3TL51"/>
<dbReference type="InterPro" id="IPR000719">
    <property type="entry name" value="Prot_kinase_dom"/>
</dbReference>
<dbReference type="FunFam" id="1.10.510.10:FF:000048">
    <property type="entry name" value="Protein kinase C"/>
    <property type="match status" value="1"/>
</dbReference>
<organism evidence="11">
    <name type="scientific">Rodentolepis nana</name>
    <name type="common">Dwarf tapeworm</name>
    <name type="synonym">Hymenolepis nana</name>
    <dbReference type="NCBI Taxonomy" id="102285"/>
    <lineage>
        <taxon>Eukaryota</taxon>
        <taxon>Metazoa</taxon>
        <taxon>Spiralia</taxon>
        <taxon>Lophotrochozoa</taxon>
        <taxon>Platyhelminthes</taxon>
        <taxon>Cestoda</taxon>
        <taxon>Eucestoda</taxon>
        <taxon>Cyclophyllidea</taxon>
        <taxon>Hymenolepididae</taxon>
        <taxon>Rodentolepis</taxon>
    </lineage>
</organism>
<evidence type="ECO:0000256" key="7">
    <source>
        <dbReference type="SAM" id="MobiDB-lite"/>
    </source>
</evidence>
<dbReference type="AlphaFoldDB" id="A0A0R3TL51"/>
<dbReference type="SUPFAM" id="SSF56112">
    <property type="entry name" value="Protein kinase-like (PK-like)"/>
    <property type="match status" value="1"/>
</dbReference>
<feature type="region of interest" description="Disordered" evidence="7">
    <location>
        <begin position="338"/>
        <end position="357"/>
    </location>
</feature>
<keyword evidence="4" id="KW-0547">Nucleotide-binding</keyword>
<evidence type="ECO:0000256" key="1">
    <source>
        <dbReference type="ARBA" id="ARBA00022527"/>
    </source>
</evidence>
<evidence type="ECO:0000256" key="4">
    <source>
        <dbReference type="ARBA" id="ARBA00022741"/>
    </source>
</evidence>
<evidence type="ECO:0000256" key="5">
    <source>
        <dbReference type="ARBA" id="ARBA00022777"/>
    </source>
</evidence>
<dbReference type="WBParaSite" id="HNAJ_0000794401-mRNA-1">
    <property type="protein sequence ID" value="HNAJ_0000794401-mRNA-1"/>
    <property type="gene ID" value="HNAJ_0000794401"/>
</dbReference>
<dbReference type="Gene3D" id="1.10.510.10">
    <property type="entry name" value="Transferase(Phosphotransferase) domain 1"/>
    <property type="match status" value="1"/>
</dbReference>
<dbReference type="InterPro" id="IPR008271">
    <property type="entry name" value="Ser/Thr_kinase_AS"/>
</dbReference>
<gene>
    <name evidence="9" type="ORF">HNAJ_LOCUS7940</name>
</gene>
<keyword evidence="6" id="KW-0067">ATP-binding</keyword>
<evidence type="ECO:0000313" key="11">
    <source>
        <dbReference type="WBParaSite" id="HNAJ_0000794401-mRNA-1"/>
    </source>
</evidence>
<reference evidence="11" key="1">
    <citation type="submission" date="2017-02" db="UniProtKB">
        <authorList>
            <consortium name="WormBaseParasite"/>
        </authorList>
    </citation>
    <scope>IDENTIFICATION</scope>
</reference>
<dbReference type="PANTHER" id="PTHR24353:SF37">
    <property type="entry name" value="CAMP-DEPENDENT PROTEIN KINASE CATALYTIC SUBUNIT PRKX"/>
    <property type="match status" value="1"/>
</dbReference>
<keyword evidence="2" id="KW-0597">Phosphoprotein</keyword>
<evidence type="ECO:0000256" key="3">
    <source>
        <dbReference type="ARBA" id="ARBA00022679"/>
    </source>
</evidence>
<dbReference type="Proteomes" id="UP000278807">
    <property type="component" value="Unassembled WGS sequence"/>
</dbReference>
<dbReference type="PANTHER" id="PTHR24353">
    <property type="entry name" value="CYCLIC NUCLEOTIDE-DEPENDENT PROTEIN KINASE"/>
    <property type="match status" value="1"/>
</dbReference>
<proteinExistence type="predicted"/>
<evidence type="ECO:0000313" key="10">
    <source>
        <dbReference type="Proteomes" id="UP000278807"/>
    </source>
</evidence>
<dbReference type="Pfam" id="PF00069">
    <property type="entry name" value="Pkinase"/>
    <property type="match status" value="1"/>
</dbReference>
<evidence type="ECO:0000313" key="9">
    <source>
        <dbReference type="EMBL" id="VDO03800.1"/>
    </source>
</evidence>